<organism evidence="1 2">
    <name type="scientific">Zoarces viviparus</name>
    <name type="common">Viviparous eelpout</name>
    <name type="synonym">Blennius viviparus</name>
    <dbReference type="NCBI Taxonomy" id="48416"/>
    <lineage>
        <taxon>Eukaryota</taxon>
        <taxon>Metazoa</taxon>
        <taxon>Chordata</taxon>
        <taxon>Craniata</taxon>
        <taxon>Vertebrata</taxon>
        <taxon>Euteleostomi</taxon>
        <taxon>Actinopterygii</taxon>
        <taxon>Neopterygii</taxon>
        <taxon>Teleostei</taxon>
        <taxon>Neoteleostei</taxon>
        <taxon>Acanthomorphata</taxon>
        <taxon>Eupercaria</taxon>
        <taxon>Perciformes</taxon>
        <taxon>Cottioidei</taxon>
        <taxon>Zoarcales</taxon>
        <taxon>Zoarcidae</taxon>
        <taxon>Zoarcinae</taxon>
        <taxon>Zoarces</taxon>
    </lineage>
</organism>
<reference evidence="1 2" key="1">
    <citation type="journal article" date="2024" name="Genome Biol. Evol.">
        <title>Chromosome-level genome assembly of the viviparous eelpout Zoarces viviparus.</title>
        <authorList>
            <person name="Fuhrmann N."/>
            <person name="Brasseur M.V."/>
            <person name="Bakowski C.E."/>
            <person name="Podsiadlowski L."/>
            <person name="Prost S."/>
            <person name="Krehenwinkel H."/>
            <person name="Mayer C."/>
        </authorList>
    </citation>
    <scope>NUCLEOTIDE SEQUENCE [LARGE SCALE GENOMIC DNA]</scope>
    <source>
        <strain evidence="1">NO-MEL_2022_Ind0_liver</strain>
    </source>
</reference>
<dbReference type="InterPro" id="IPR044938">
    <property type="entry name" value="EDC4_C_sf"/>
</dbReference>
<evidence type="ECO:0000313" key="2">
    <source>
        <dbReference type="Proteomes" id="UP001488805"/>
    </source>
</evidence>
<proteinExistence type="predicted"/>
<gene>
    <name evidence="1" type="ORF">VZT92_000161</name>
</gene>
<accession>A0AAW1G635</accession>
<keyword evidence="2" id="KW-1185">Reference proteome</keyword>
<evidence type="ECO:0000313" key="1">
    <source>
        <dbReference type="EMBL" id="KAK9542286.1"/>
    </source>
</evidence>
<dbReference type="Proteomes" id="UP001488805">
    <property type="component" value="Unassembled WGS sequence"/>
</dbReference>
<sequence>MSDVSVPLCPPFSYLEDADRLTRDHMSSVLAQVRPKLFAFLQQDPHSPLSKRPRRLMMMLQGLVSH</sequence>
<dbReference type="EMBL" id="JBCEZU010000001">
    <property type="protein sequence ID" value="KAK9542286.1"/>
    <property type="molecule type" value="Genomic_DNA"/>
</dbReference>
<dbReference type="AlphaFoldDB" id="A0AAW1G635"/>
<comment type="caution">
    <text evidence="1">The sequence shown here is derived from an EMBL/GenBank/DDBJ whole genome shotgun (WGS) entry which is preliminary data.</text>
</comment>
<dbReference type="Gene3D" id="1.10.220.100">
    <property type="entry name" value="conserved c-terminal region of ge- 1"/>
    <property type="match status" value="1"/>
</dbReference>
<protein>
    <submittedName>
        <fullName evidence="1">Uncharacterized protein</fullName>
    </submittedName>
</protein>
<name>A0AAW1G635_ZOAVI</name>